<evidence type="ECO:0000256" key="4">
    <source>
        <dbReference type="ARBA" id="ARBA00022723"/>
    </source>
</evidence>
<reference evidence="15 16" key="1">
    <citation type="submission" date="2020-04" db="EMBL/GenBank/DDBJ databases">
        <authorList>
            <person name="Laetsch R D."/>
            <person name="Stevens L."/>
            <person name="Kumar S."/>
            <person name="Blaxter L. M."/>
        </authorList>
    </citation>
    <scope>NUCLEOTIDE SEQUENCE [LARGE SCALE GENOMIC DNA]</scope>
</reference>
<keyword evidence="16" id="KW-1185">Reference proteome</keyword>
<proteinExistence type="inferred from homology"/>
<feature type="repeat" description="TPR" evidence="12">
    <location>
        <begin position="360"/>
        <end position="393"/>
    </location>
</feature>
<dbReference type="GO" id="GO:0071558">
    <property type="term" value="F:histone H3K27me2/H3K27me3 demethylase activity"/>
    <property type="evidence" value="ECO:0007669"/>
    <property type="project" value="TreeGrafter"/>
</dbReference>
<evidence type="ECO:0000313" key="16">
    <source>
        <dbReference type="Proteomes" id="UP000494206"/>
    </source>
</evidence>
<dbReference type="AlphaFoldDB" id="A0A8S1ELW6"/>
<feature type="domain" description="JmjC" evidence="14">
    <location>
        <begin position="797"/>
        <end position="960"/>
    </location>
</feature>
<dbReference type="InterPro" id="IPR011990">
    <property type="entry name" value="TPR-like_helical_dom_sf"/>
</dbReference>
<comment type="caution">
    <text evidence="15">The sequence shown here is derived from an EMBL/GenBank/DDBJ whole genome shotgun (WGS) entry which is preliminary data.</text>
</comment>
<dbReference type="SUPFAM" id="SSF51197">
    <property type="entry name" value="Clavaminate synthase-like"/>
    <property type="match status" value="1"/>
</dbReference>
<dbReference type="GO" id="GO:0031490">
    <property type="term" value="F:chromatin DNA binding"/>
    <property type="evidence" value="ECO:0007669"/>
    <property type="project" value="TreeGrafter"/>
</dbReference>
<dbReference type="Pfam" id="PF02373">
    <property type="entry name" value="JmjC"/>
    <property type="match status" value="1"/>
</dbReference>
<dbReference type="OrthoDB" id="418911at2759"/>
<evidence type="ECO:0000256" key="10">
    <source>
        <dbReference type="ARBA" id="ARBA00023242"/>
    </source>
</evidence>
<dbReference type="InterPro" id="IPR019734">
    <property type="entry name" value="TPR_rpt"/>
</dbReference>
<evidence type="ECO:0000256" key="1">
    <source>
        <dbReference type="ARBA" id="ARBA00001954"/>
    </source>
</evidence>
<evidence type="ECO:0000256" key="5">
    <source>
        <dbReference type="ARBA" id="ARBA00022833"/>
    </source>
</evidence>
<sequence>MFETYLFRQLDVQPTLNESERLRILELTSFNFNEFYCNGDVRFCPEKQILYKANRLLEKYLDDMLEIQKTHNFEIVRIRLFFAFVKSGHISLLGQDWAKALSAYQNAYNINSDLFWRDPENYYGLGLVYLHFKEYKFAIDAFTRLLYSFPIGDHVVEAKARLAVCYHNIDDFSRAIKLYNQALLDKSDTPFMDKYVIRFNIALANENSKELSKAEEEYKKLAEDIETLIKEKQNEVSTPEQVKLQAAIFRQLGWIEYRRSCQDDAEKTTHIENARVHLLRSQSIDSTDGKSYYYLGRCFGEIEDKVSAHDAFVNYRQSIDKSEANADTWCSIGALYQKQTQPMDALQAFICAVELDPEHSAAWTDLGELYEKHAQFYDALECYKNAVKHNPCSPEPLKARIIVLEKELALPVPQKPAGQSASKVLPSLKDAWTQPIPSELRQRQEEFYRVKEQRYRDGSALWRMGSLAAPVGEQEIESFNHHNITQIELCKVLYHNRGHNDPIEEAFLDYCDVQFCMNARLITDKLLPPQMIQHLPQFTDEDIQKILDQSVPRFKLELKKGPMPNKPVSDLPNTFSLLAPVKVPYDTCAQEILELAGRRVHKTDFKPLFEEDVCPPSPPKAPKAERQLSRAELTRPTPLLICDTRKDVQSIELQKFCETTPIALVRGLTAVLKMDLSKFSTKALLDAAGADEMEVRTQYRMPSDLNVDAAGNPTWSCYSMQAFTTITKYAQYQAETFKISLKEEAEKLRITGAKYAQQMAAEMHGAKRRKCNGTDEFIVPMKTIKFGTNVDLSDDVKWKAQLQELSKMPPFCRLISGGNMLSHFSHQILGMNTVQLYMKVPGSRTPAHQENNCFASININIGPGDCEWFACPYEYWGVIEKLCRKNGIDFLRGSYWPNLDDLYRANVPIYRFTQKAGDLVYVGGGCVHWVQANGWCNNIAWNVGPMNCTQLTMSLLSYEFNKLNNYKSLVPIQCMAWQLAKNVRFTNQGLYTQVRGLLIKSLSFLKMVLDYAIANGKQVKPHKRTKGEFTHYCTSCEIEVFNILFVKENVNKKFTVFCVYCARTQGIDEFIVLQQVPISELVEIYDGMILNPSPNVPLTA</sequence>
<keyword evidence="6" id="KW-0156">Chromatin regulator</keyword>
<dbReference type="InterPro" id="IPR046941">
    <property type="entry name" value="KDM6_GATAL_sf"/>
</dbReference>
<evidence type="ECO:0000259" key="14">
    <source>
        <dbReference type="PROSITE" id="PS51184"/>
    </source>
</evidence>
<dbReference type="SMART" id="SM00558">
    <property type="entry name" value="JmjC"/>
    <property type="match status" value="1"/>
</dbReference>
<gene>
    <name evidence="15" type="ORF">CBOVIS_LOCUS3445</name>
</gene>
<evidence type="ECO:0000256" key="8">
    <source>
        <dbReference type="ARBA" id="ARBA00023002"/>
    </source>
</evidence>
<feature type="repeat" description="TPR" evidence="12">
    <location>
        <begin position="119"/>
        <end position="152"/>
    </location>
</feature>
<keyword evidence="12" id="KW-0802">TPR repeat</keyword>
<evidence type="ECO:0000256" key="12">
    <source>
        <dbReference type="PROSITE-ProRule" id="PRU00339"/>
    </source>
</evidence>
<keyword evidence="5" id="KW-0862">Zinc</keyword>
<feature type="coiled-coil region" evidence="13">
    <location>
        <begin position="204"/>
        <end position="235"/>
    </location>
</feature>
<dbReference type="Gene3D" id="2.60.120.650">
    <property type="entry name" value="Cupin"/>
    <property type="match status" value="1"/>
</dbReference>
<dbReference type="InterPro" id="IPR003347">
    <property type="entry name" value="JmjC_dom"/>
</dbReference>
<keyword evidence="13" id="KW-0175">Coiled coil</keyword>
<comment type="similarity">
    <text evidence="11">Belongs to the UTX family.</text>
</comment>
<dbReference type="Pfam" id="PF21326">
    <property type="entry name" value="KDM6_GATAL"/>
    <property type="match status" value="1"/>
</dbReference>
<accession>A0A8S1ELW6</accession>
<evidence type="ECO:0000313" key="15">
    <source>
        <dbReference type="EMBL" id="CAB3400527.1"/>
    </source>
</evidence>
<dbReference type="PROSITE" id="PS51184">
    <property type="entry name" value="JMJC"/>
    <property type="match status" value="1"/>
</dbReference>
<dbReference type="PROSITE" id="PS50005">
    <property type="entry name" value="TPR"/>
    <property type="match status" value="3"/>
</dbReference>
<dbReference type="EMBL" id="CADEPM010000002">
    <property type="protein sequence ID" value="CAB3400527.1"/>
    <property type="molecule type" value="Genomic_DNA"/>
</dbReference>
<evidence type="ECO:0000256" key="3">
    <source>
        <dbReference type="ARBA" id="ARBA00022553"/>
    </source>
</evidence>
<keyword evidence="10" id="KW-0539">Nucleus</keyword>
<dbReference type="Gene3D" id="2.10.110.20">
    <property type="match status" value="1"/>
</dbReference>
<keyword evidence="9" id="KW-0408">Iron</keyword>
<keyword evidence="3" id="KW-0597">Phosphoprotein</keyword>
<dbReference type="GO" id="GO:0010468">
    <property type="term" value="P:regulation of gene expression"/>
    <property type="evidence" value="ECO:0007669"/>
    <property type="project" value="TreeGrafter"/>
</dbReference>
<dbReference type="PANTHER" id="PTHR14017:SF1">
    <property type="entry name" value="LD02225P"/>
    <property type="match status" value="1"/>
</dbReference>
<evidence type="ECO:0000256" key="7">
    <source>
        <dbReference type="ARBA" id="ARBA00022964"/>
    </source>
</evidence>
<evidence type="ECO:0000256" key="6">
    <source>
        <dbReference type="ARBA" id="ARBA00022853"/>
    </source>
</evidence>
<dbReference type="SMART" id="SM00028">
    <property type="entry name" value="TPR"/>
    <property type="match status" value="5"/>
</dbReference>
<dbReference type="SUPFAM" id="SSF48452">
    <property type="entry name" value="TPR-like"/>
    <property type="match status" value="2"/>
</dbReference>
<name>A0A8S1ELW6_9PELO</name>
<evidence type="ECO:0000256" key="13">
    <source>
        <dbReference type="SAM" id="Coils"/>
    </source>
</evidence>
<dbReference type="Gene3D" id="1.20.58.1370">
    <property type="match status" value="1"/>
</dbReference>
<evidence type="ECO:0000256" key="2">
    <source>
        <dbReference type="ARBA" id="ARBA00004123"/>
    </source>
</evidence>
<dbReference type="GO" id="GO:0000978">
    <property type="term" value="F:RNA polymerase II cis-regulatory region sequence-specific DNA binding"/>
    <property type="evidence" value="ECO:0007669"/>
    <property type="project" value="TreeGrafter"/>
</dbReference>
<keyword evidence="7" id="KW-0223">Dioxygenase</keyword>
<comment type="subcellular location">
    <subcellularLocation>
        <location evidence="2">Nucleus</location>
    </subcellularLocation>
</comment>
<feature type="repeat" description="TPR" evidence="12">
    <location>
        <begin position="326"/>
        <end position="359"/>
    </location>
</feature>
<evidence type="ECO:0000256" key="9">
    <source>
        <dbReference type="ARBA" id="ARBA00023004"/>
    </source>
</evidence>
<dbReference type="PANTHER" id="PTHR14017">
    <property type="entry name" value="LYSINE-SPECIFIC DEMETHYLASE"/>
    <property type="match status" value="1"/>
</dbReference>
<dbReference type="Gene3D" id="1.25.40.10">
    <property type="entry name" value="Tetratricopeptide repeat domain"/>
    <property type="match status" value="3"/>
</dbReference>
<dbReference type="GO" id="GO:0046872">
    <property type="term" value="F:metal ion binding"/>
    <property type="evidence" value="ECO:0007669"/>
    <property type="project" value="UniProtKB-KW"/>
</dbReference>
<protein>
    <recommendedName>
        <fullName evidence="14">JmjC domain-containing protein</fullName>
    </recommendedName>
</protein>
<keyword evidence="4" id="KW-0479">Metal-binding</keyword>
<dbReference type="InterPro" id="IPR048560">
    <property type="entry name" value="KDM6A_B-like_GATAL"/>
</dbReference>
<evidence type="ECO:0000256" key="11">
    <source>
        <dbReference type="ARBA" id="ARBA00034483"/>
    </source>
</evidence>
<keyword evidence="8" id="KW-0560">Oxidoreductase</keyword>
<dbReference type="GO" id="GO:0044666">
    <property type="term" value="C:MLL3/4 complex"/>
    <property type="evidence" value="ECO:0007669"/>
    <property type="project" value="TreeGrafter"/>
</dbReference>
<organism evidence="15 16">
    <name type="scientific">Caenorhabditis bovis</name>
    <dbReference type="NCBI Taxonomy" id="2654633"/>
    <lineage>
        <taxon>Eukaryota</taxon>
        <taxon>Metazoa</taxon>
        <taxon>Ecdysozoa</taxon>
        <taxon>Nematoda</taxon>
        <taxon>Chromadorea</taxon>
        <taxon>Rhabditida</taxon>
        <taxon>Rhabditina</taxon>
        <taxon>Rhabditomorpha</taxon>
        <taxon>Rhabditoidea</taxon>
        <taxon>Rhabditidae</taxon>
        <taxon>Peloderinae</taxon>
        <taxon>Caenorhabditis</taxon>
    </lineage>
</organism>
<dbReference type="InterPro" id="IPR048562">
    <property type="entry name" value="KDM6A_B-like_C-hel"/>
</dbReference>
<dbReference type="InterPro" id="IPR051630">
    <property type="entry name" value="Corepressor-Demethylase"/>
</dbReference>
<dbReference type="Pfam" id="PF21322">
    <property type="entry name" value="KDM6_C-hel"/>
    <property type="match status" value="1"/>
</dbReference>
<comment type="cofactor">
    <cofactor evidence="1">
        <name>Fe(2+)</name>
        <dbReference type="ChEBI" id="CHEBI:29033"/>
    </cofactor>
</comment>
<dbReference type="Proteomes" id="UP000494206">
    <property type="component" value="Unassembled WGS sequence"/>
</dbReference>